<keyword evidence="3 14" id="KW-0716">Sensory transduction</keyword>
<evidence type="ECO:0000256" key="12">
    <source>
        <dbReference type="ARBA" id="ARBA00023224"/>
    </source>
</evidence>
<feature type="transmembrane region" description="Helical" evidence="14">
    <location>
        <begin position="275"/>
        <end position="294"/>
    </location>
</feature>
<feature type="transmembrane region" description="Helical" evidence="14">
    <location>
        <begin position="201"/>
        <end position="227"/>
    </location>
</feature>
<dbReference type="Proteomes" id="UP001652642">
    <property type="component" value="Chromosome 6"/>
</dbReference>
<evidence type="ECO:0000256" key="13">
    <source>
        <dbReference type="RuleBase" id="RU000688"/>
    </source>
</evidence>
<evidence type="ECO:0000256" key="10">
    <source>
        <dbReference type="ARBA" id="ARBA00023170"/>
    </source>
</evidence>
<keyword evidence="7 13" id="KW-0297">G-protein coupled receptor</keyword>
<dbReference type="InterPro" id="IPR000725">
    <property type="entry name" value="Olfact_rcpt"/>
</dbReference>
<feature type="transmembrane region" description="Helical" evidence="14">
    <location>
        <begin position="99"/>
        <end position="121"/>
    </location>
</feature>
<evidence type="ECO:0000256" key="8">
    <source>
        <dbReference type="ARBA" id="ARBA00023136"/>
    </source>
</evidence>
<evidence type="ECO:0000256" key="7">
    <source>
        <dbReference type="ARBA" id="ARBA00023040"/>
    </source>
</evidence>
<keyword evidence="11" id="KW-0325">Glycoprotein</keyword>
<dbReference type="Gene3D" id="1.20.1070.10">
    <property type="entry name" value="Rhodopsin 7-helix transmembrane proteins"/>
    <property type="match status" value="1"/>
</dbReference>
<keyword evidence="12 13" id="KW-0807">Transducer</keyword>
<dbReference type="RefSeq" id="XP_020668398.2">
    <property type="nucleotide sequence ID" value="XM_020812739.2"/>
</dbReference>
<keyword evidence="16" id="KW-1185">Reference proteome</keyword>
<evidence type="ECO:0000256" key="3">
    <source>
        <dbReference type="ARBA" id="ARBA00022606"/>
    </source>
</evidence>
<organism evidence="16 17">
    <name type="scientific">Pogona vitticeps</name>
    <name type="common">central bearded dragon</name>
    <dbReference type="NCBI Taxonomy" id="103695"/>
    <lineage>
        <taxon>Eukaryota</taxon>
        <taxon>Metazoa</taxon>
        <taxon>Chordata</taxon>
        <taxon>Craniata</taxon>
        <taxon>Vertebrata</taxon>
        <taxon>Euteleostomi</taxon>
        <taxon>Lepidosauria</taxon>
        <taxon>Squamata</taxon>
        <taxon>Bifurcata</taxon>
        <taxon>Unidentata</taxon>
        <taxon>Episquamata</taxon>
        <taxon>Toxicofera</taxon>
        <taxon>Iguania</taxon>
        <taxon>Acrodonta</taxon>
        <taxon>Agamidae</taxon>
        <taxon>Amphibolurinae</taxon>
        <taxon>Pogona</taxon>
    </lineage>
</organism>
<feature type="transmembrane region" description="Helical" evidence="14">
    <location>
        <begin position="141"/>
        <end position="159"/>
    </location>
</feature>
<comment type="similarity">
    <text evidence="13">Belongs to the G-protein coupled receptor 1 family.</text>
</comment>
<dbReference type="SUPFAM" id="SSF81321">
    <property type="entry name" value="Family A G protein-coupled receptor-like"/>
    <property type="match status" value="1"/>
</dbReference>
<dbReference type="Pfam" id="PF13853">
    <property type="entry name" value="7tm_4"/>
    <property type="match status" value="1"/>
</dbReference>
<dbReference type="InterPro" id="IPR017452">
    <property type="entry name" value="GPCR_Rhodpsn_7TM"/>
</dbReference>
<keyword evidence="4 13" id="KW-0812">Transmembrane</keyword>
<accession>A0A6J0V827</accession>
<evidence type="ECO:0000256" key="14">
    <source>
        <dbReference type="RuleBase" id="RU363047"/>
    </source>
</evidence>
<keyword evidence="6 14" id="KW-1133">Transmembrane helix</keyword>
<dbReference type="InParanoid" id="A0A6J0V827"/>
<feature type="transmembrane region" description="Helical" evidence="14">
    <location>
        <begin position="61"/>
        <end position="79"/>
    </location>
</feature>
<feature type="domain" description="G-protein coupled receptors family 1 profile" evidence="15">
    <location>
        <begin position="41"/>
        <end position="292"/>
    </location>
</feature>
<evidence type="ECO:0000313" key="16">
    <source>
        <dbReference type="Proteomes" id="UP001652642"/>
    </source>
</evidence>
<evidence type="ECO:0000256" key="11">
    <source>
        <dbReference type="ARBA" id="ARBA00023180"/>
    </source>
</evidence>
<proteinExistence type="inferred from homology"/>
<evidence type="ECO:0000256" key="9">
    <source>
        <dbReference type="ARBA" id="ARBA00023157"/>
    </source>
</evidence>
<evidence type="ECO:0000256" key="6">
    <source>
        <dbReference type="ARBA" id="ARBA00022989"/>
    </source>
</evidence>
<dbReference type="PROSITE" id="PS50262">
    <property type="entry name" value="G_PROTEIN_RECEP_F1_2"/>
    <property type="match status" value="1"/>
</dbReference>
<keyword evidence="2 14" id="KW-1003">Cell membrane</keyword>
<dbReference type="PANTHER" id="PTHR24242:SF227">
    <property type="entry name" value="OLFACTORY RECEPTOR"/>
    <property type="match status" value="1"/>
</dbReference>
<keyword evidence="9" id="KW-1015">Disulfide bond</keyword>
<evidence type="ECO:0000256" key="4">
    <source>
        <dbReference type="ARBA" id="ARBA00022692"/>
    </source>
</evidence>
<keyword evidence="10 13" id="KW-0675">Receptor</keyword>
<dbReference type="InterPro" id="IPR050939">
    <property type="entry name" value="Olfactory_GPCR1"/>
</dbReference>
<keyword evidence="5 14" id="KW-0552">Olfaction</keyword>
<evidence type="ECO:0000256" key="2">
    <source>
        <dbReference type="ARBA" id="ARBA00022475"/>
    </source>
</evidence>
<protein>
    <recommendedName>
        <fullName evidence="14">Olfactory receptor</fullName>
    </recommendedName>
</protein>
<dbReference type="InterPro" id="IPR000276">
    <property type="entry name" value="GPCR_Rhodpsn"/>
</dbReference>
<reference evidence="17" key="1">
    <citation type="submission" date="2025-08" db="UniProtKB">
        <authorList>
            <consortium name="RefSeq"/>
        </authorList>
    </citation>
    <scope>IDENTIFICATION</scope>
</reference>
<gene>
    <name evidence="17" type="primary">LOC110089575</name>
</gene>
<dbReference type="PANTHER" id="PTHR24242">
    <property type="entry name" value="G-PROTEIN COUPLED RECEPTOR"/>
    <property type="match status" value="1"/>
</dbReference>
<dbReference type="OrthoDB" id="9902777at2759"/>
<dbReference type="KEGG" id="pvt:110089575"/>
<keyword evidence="8 14" id="KW-0472">Membrane</keyword>
<dbReference type="GeneID" id="110089575"/>
<dbReference type="PRINTS" id="PR00245">
    <property type="entry name" value="OLFACTORYR"/>
</dbReference>
<dbReference type="GO" id="GO:0004930">
    <property type="term" value="F:G protein-coupled receptor activity"/>
    <property type="evidence" value="ECO:0007669"/>
    <property type="project" value="UniProtKB-KW"/>
</dbReference>
<dbReference type="PROSITE" id="PS00237">
    <property type="entry name" value="G_PROTEIN_RECEP_F1_1"/>
    <property type="match status" value="1"/>
</dbReference>
<feature type="transmembrane region" description="Helical" evidence="14">
    <location>
        <begin position="25"/>
        <end position="49"/>
    </location>
</feature>
<dbReference type="PRINTS" id="PR00237">
    <property type="entry name" value="GPCRRHODOPSN"/>
</dbReference>
<evidence type="ECO:0000256" key="5">
    <source>
        <dbReference type="ARBA" id="ARBA00022725"/>
    </source>
</evidence>
<evidence type="ECO:0000259" key="15">
    <source>
        <dbReference type="PROSITE" id="PS50262"/>
    </source>
</evidence>
<comment type="subcellular location">
    <subcellularLocation>
        <location evidence="1 14">Cell membrane</location>
        <topology evidence="1 14">Multi-pass membrane protein</topology>
    </subcellularLocation>
</comment>
<sequence>MDLLNGTTVQEFVLLGFRTGQQGRLLLFTFFVAAYTFTLVENFIIIMVITQDAHLARLPMYILLSNFSWLEMCYVSATMPRMLFDLSSPGGVISFHACFLQFYIFFSLGTSECLFLSAMALDRYLAICHPLRYPQIMSKDFCHSLVAACWVVGFLWYVAPVVLISRLSFCGLNTIDHFVCDSGQLLALACPPLGYLPLFCYIVTSSIVLATFLFIAASYASVIFTLVKTFSQSSGIKGFSTVSSHLVVVALFYGSVVAMYIGGRSGERHNENTKVMTLFYSTVAPLLNPLIYCLRNDQVKEALARLLRRKRVA</sequence>
<dbReference type="GO" id="GO:0005886">
    <property type="term" value="C:plasma membrane"/>
    <property type="evidence" value="ECO:0007669"/>
    <property type="project" value="UniProtKB-SubCell"/>
</dbReference>
<name>A0A6J0V827_9SAUR</name>
<feature type="transmembrane region" description="Helical" evidence="14">
    <location>
        <begin position="239"/>
        <end position="263"/>
    </location>
</feature>
<dbReference type="GO" id="GO:0004984">
    <property type="term" value="F:olfactory receptor activity"/>
    <property type="evidence" value="ECO:0007669"/>
    <property type="project" value="InterPro"/>
</dbReference>
<evidence type="ECO:0000313" key="17">
    <source>
        <dbReference type="RefSeq" id="XP_020668398.2"/>
    </source>
</evidence>
<evidence type="ECO:0000256" key="1">
    <source>
        <dbReference type="ARBA" id="ARBA00004651"/>
    </source>
</evidence>
<dbReference type="AlphaFoldDB" id="A0A6J0V827"/>